<evidence type="ECO:0000256" key="1">
    <source>
        <dbReference type="SAM" id="MobiDB-lite"/>
    </source>
</evidence>
<keyword evidence="2" id="KW-0732">Signal</keyword>
<feature type="signal peptide" evidence="2">
    <location>
        <begin position="1"/>
        <end position="23"/>
    </location>
</feature>
<feature type="region of interest" description="Disordered" evidence="1">
    <location>
        <begin position="24"/>
        <end position="265"/>
    </location>
</feature>
<feature type="compositionally biased region" description="Basic and acidic residues" evidence="1">
    <location>
        <begin position="202"/>
        <end position="226"/>
    </location>
</feature>
<dbReference type="PROSITE" id="PS51257">
    <property type="entry name" value="PROKAR_LIPOPROTEIN"/>
    <property type="match status" value="1"/>
</dbReference>
<evidence type="ECO:0000256" key="2">
    <source>
        <dbReference type="SAM" id="SignalP"/>
    </source>
</evidence>
<gene>
    <name evidence="3" type="ORF">HHSLTHF2_22580</name>
</gene>
<proteinExistence type="predicted"/>
<evidence type="ECO:0000313" key="3">
    <source>
        <dbReference type="EMBL" id="BCB08368.1"/>
    </source>
</evidence>
<feature type="compositionally biased region" description="Polar residues" evidence="1">
    <location>
        <begin position="93"/>
        <end position="105"/>
    </location>
</feature>
<dbReference type="RefSeq" id="WP_172421134.1">
    <property type="nucleotide sequence ID" value="NZ_AP022843.1"/>
</dbReference>
<feature type="compositionally biased region" description="Acidic residues" evidence="1">
    <location>
        <begin position="186"/>
        <end position="201"/>
    </location>
</feature>
<feature type="compositionally biased region" description="Basic and acidic residues" evidence="1">
    <location>
        <begin position="127"/>
        <end position="151"/>
    </location>
</feature>
<name>A0A6F8U481_9GAMM</name>
<evidence type="ECO:0000313" key="4">
    <source>
        <dbReference type="Proteomes" id="UP000502259"/>
    </source>
</evidence>
<accession>A0A6F8U481</accession>
<reference evidence="3 4" key="1">
    <citation type="submission" date="2020-03" db="EMBL/GenBank/DDBJ databases">
        <title>Complete Genome Sequence of Halomonas hydrothermalis Strain Slthf2, Halophilic Bacterium Isolated from Deep-Sea Hydrothermal-Vent Environments.</title>
        <authorList>
            <person name="Takeyama N."/>
            <person name="Huang M."/>
            <person name="Sato K."/>
            <person name="Galipon J."/>
            <person name="Arakawa K."/>
        </authorList>
    </citation>
    <scope>NUCLEOTIDE SEQUENCE [LARGE SCALE GENOMIC DNA]</scope>
    <source>
        <strain evidence="3 4">Slthf2</strain>
    </source>
</reference>
<dbReference type="AlphaFoldDB" id="A0A6F8U481"/>
<feature type="compositionally biased region" description="Low complexity" evidence="1">
    <location>
        <begin position="241"/>
        <end position="253"/>
    </location>
</feature>
<feature type="compositionally biased region" description="Acidic residues" evidence="1">
    <location>
        <begin position="75"/>
        <end position="90"/>
    </location>
</feature>
<evidence type="ECO:0008006" key="5">
    <source>
        <dbReference type="Google" id="ProtNLM"/>
    </source>
</evidence>
<keyword evidence="4" id="KW-1185">Reference proteome</keyword>
<feature type="compositionally biased region" description="Acidic residues" evidence="1">
    <location>
        <begin position="50"/>
        <end position="65"/>
    </location>
</feature>
<feature type="chain" id="PRO_5026265778" description="Lipoprotein" evidence="2">
    <location>
        <begin position="24"/>
        <end position="265"/>
    </location>
</feature>
<dbReference type="EMBL" id="AP022843">
    <property type="protein sequence ID" value="BCB08368.1"/>
    <property type="molecule type" value="Genomic_DNA"/>
</dbReference>
<organism evidence="3 4">
    <name type="scientific">Halomonas hydrothermalis</name>
    <dbReference type="NCBI Taxonomy" id="115561"/>
    <lineage>
        <taxon>Bacteria</taxon>
        <taxon>Pseudomonadati</taxon>
        <taxon>Pseudomonadota</taxon>
        <taxon>Gammaproteobacteria</taxon>
        <taxon>Oceanospirillales</taxon>
        <taxon>Halomonadaceae</taxon>
        <taxon>Halomonas</taxon>
    </lineage>
</organism>
<sequence>MVNRFWMPLLVSLVLLLSACGDAQEDTTTENQEGAASSDVDAQQAPAAEEGGEEADEAASADSEEAAQAPQATEQLEEAEALKDDSDDGSEVVTPSNNQEVQADENTLAADPEDALDEASAMPGETTRSDVDDVIAETERRFEEAQRRLDEQFQEVEQQTPTLEPMDGDAPAPSWETESSLPAASDLDDNLEATDVDALLEDTERRFEEAQKRLEEQFEALEREQPISESMDSDSTDSDSMDNGSMNNGSMNSVSEEPEAERDQE</sequence>
<dbReference type="Proteomes" id="UP000502259">
    <property type="component" value="Chromosome"/>
</dbReference>
<feature type="compositionally biased region" description="Acidic residues" evidence="1">
    <location>
        <begin position="256"/>
        <end position="265"/>
    </location>
</feature>
<feature type="compositionally biased region" description="Acidic residues" evidence="1">
    <location>
        <begin position="231"/>
        <end position="240"/>
    </location>
</feature>
<protein>
    <recommendedName>
        <fullName evidence="5">Lipoprotein</fullName>
    </recommendedName>
</protein>